<dbReference type="AlphaFoldDB" id="A0AA49JHT7"/>
<protein>
    <submittedName>
        <fullName evidence="1">Uncharacterized protein</fullName>
    </submittedName>
</protein>
<dbReference type="KEGG" id="marp:QYS47_11905"/>
<gene>
    <name evidence="1" type="ORF">QYS47_11905</name>
</gene>
<evidence type="ECO:0000313" key="1">
    <source>
        <dbReference type="EMBL" id="WKK82669.1"/>
    </source>
</evidence>
<dbReference type="EMBL" id="CP129968">
    <property type="protein sequence ID" value="WKK82669.1"/>
    <property type="molecule type" value="Genomic_DNA"/>
</dbReference>
<organism evidence="1">
    <name type="scientific">Marivirga arenosa</name>
    <dbReference type="NCBI Taxonomy" id="3059076"/>
    <lineage>
        <taxon>Bacteria</taxon>
        <taxon>Pseudomonadati</taxon>
        <taxon>Bacteroidota</taxon>
        <taxon>Cytophagia</taxon>
        <taxon>Cytophagales</taxon>
        <taxon>Marivirgaceae</taxon>
        <taxon>Marivirga</taxon>
    </lineage>
</organism>
<dbReference type="Proteomes" id="UP001232019">
    <property type="component" value="Chromosome"/>
</dbReference>
<proteinExistence type="predicted"/>
<accession>A0AA49JHT7</accession>
<reference evidence="1" key="1">
    <citation type="submission" date="2023-08" db="EMBL/GenBank/DDBJ databases">
        <title>Comparative genomics and taxonomic characterization of three novel marine species of genus Marivirga.</title>
        <authorList>
            <person name="Muhammad N."/>
            <person name="Kim S.-G."/>
        </authorList>
    </citation>
    <scope>NUCLEOTIDE SEQUENCE</scope>
    <source>
        <strain evidence="1">BKB1-2</strain>
    </source>
</reference>
<sequence>MNFITTDQMVIVVVGDEATNIEGLRKLGYDIVKLNAKGEPVEQTNMEGGK</sequence>
<name>A0AA49JHT7_9BACT</name>
<dbReference type="RefSeq" id="WP_302128231.1">
    <property type="nucleotide sequence ID" value="NZ_CP129968.2"/>
</dbReference>